<dbReference type="GO" id="GO:0005789">
    <property type="term" value="C:endoplasmic reticulum membrane"/>
    <property type="evidence" value="ECO:0007669"/>
    <property type="project" value="UniProtKB-SubCell"/>
</dbReference>
<dbReference type="AlphaFoldDB" id="A0A8I6RUU0"/>
<dbReference type="InterPro" id="IPR002401">
    <property type="entry name" value="Cyt_P450_E_grp-I"/>
</dbReference>
<dbReference type="PANTHER" id="PTHR24291">
    <property type="entry name" value="CYTOCHROME P450 FAMILY 4"/>
    <property type="match status" value="1"/>
</dbReference>
<dbReference type="KEGG" id="clec:106667061"/>
<keyword evidence="5 13" id="KW-0349">Heme</keyword>
<dbReference type="Proteomes" id="UP000494040">
    <property type="component" value="Unassembled WGS sequence"/>
</dbReference>
<comment type="subcellular location">
    <subcellularLocation>
        <location evidence="3">Endoplasmic reticulum membrane</location>
        <topology evidence="3">Peripheral membrane protein</topology>
    </subcellularLocation>
    <subcellularLocation>
        <location evidence="2">Microsome membrane</location>
        <topology evidence="2">Peripheral membrane protein</topology>
    </subcellularLocation>
</comment>
<feature type="binding site" description="axial binding residue" evidence="13">
    <location>
        <position position="461"/>
    </location>
    <ligand>
        <name>heme</name>
        <dbReference type="ChEBI" id="CHEBI:30413"/>
    </ligand>
    <ligandPart>
        <name>Fe</name>
        <dbReference type="ChEBI" id="CHEBI:18248"/>
    </ligandPart>
</feature>
<evidence type="ECO:0000256" key="6">
    <source>
        <dbReference type="ARBA" id="ARBA00022723"/>
    </source>
</evidence>
<dbReference type="InterPro" id="IPR050196">
    <property type="entry name" value="Cytochrome_P450_Monoox"/>
</dbReference>
<dbReference type="InterPro" id="IPR036396">
    <property type="entry name" value="Cyt_P450_sf"/>
</dbReference>
<evidence type="ECO:0008006" key="18">
    <source>
        <dbReference type="Google" id="ProtNLM"/>
    </source>
</evidence>
<dbReference type="InterPro" id="IPR001128">
    <property type="entry name" value="Cyt_P450"/>
</dbReference>
<evidence type="ECO:0000256" key="8">
    <source>
        <dbReference type="ARBA" id="ARBA00022848"/>
    </source>
</evidence>
<keyword evidence="8" id="KW-0492">Microsome</keyword>
<evidence type="ECO:0000256" key="4">
    <source>
        <dbReference type="ARBA" id="ARBA00010617"/>
    </source>
</evidence>
<keyword evidence="11 14" id="KW-0503">Monooxygenase</keyword>
<dbReference type="GeneID" id="106667061"/>
<name>A0A8I6RUU0_CIMLE</name>
<comment type="cofactor">
    <cofactor evidence="1 13">
        <name>heme</name>
        <dbReference type="ChEBI" id="CHEBI:30413"/>
    </cofactor>
</comment>
<evidence type="ECO:0000256" key="3">
    <source>
        <dbReference type="ARBA" id="ARBA00004406"/>
    </source>
</evidence>
<keyword evidence="6 13" id="KW-0479">Metal-binding</keyword>
<keyword evidence="15" id="KW-1133">Transmembrane helix</keyword>
<keyword evidence="9 14" id="KW-0560">Oxidoreductase</keyword>
<dbReference type="GO" id="GO:0004497">
    <property type="term" value="F:monooxygenase activity"/>
    <property type="evidence" value="ECO:0007669"/>
    <property type="project" value="UniProtKB-KW"/>
</dbReference>
<evidence type="ECO:0000256" key="9">
    <source>
        <dbReference type="ARBA" id="ARBA00023002"/>
    </source>
</evidence>
<accession>A0A8I6RUU0</accession>
<evidence type="ECO:0000256" key="10">
    <source>
        <dbReference type="ARBA" id="ARBA00023004"/>
    </source>
</evidence>
<dbReference type="OrthoDB" id="1470350at2759"/>
<evidence type="ECO:0000256" key="14">
    <source>
        <dbReference type="RuleBase" id="RU000461"/>
    </source>
</evidence>
<proteinExistence type="inferred from homology"/>
<keyword evidence="7" id="KW-0256">Endoplasmic reticulum</keyword>
<keyword evidence="10 13" id="KW-0408">Iron</keyword>
<keyword evidence="15" id="KW-0812">Transmembrane</keyword>
<evidence type="ECO:0000256" key="15">
    <source>
        <dbReference type="SAM" id="Phobius"/>
    </source>
</evidence>
<evidence type="ECO:0000313" key="17">
    <source>
        <dbReference type="Proteomes" id="UP000494040"/>
    </source>
</evidence>
<evidence type="ECO:0000256" key="7">
    <source>
        <dbReference type="ARBA" id="ARBA00022824"/>
    </source>
</evidence>
<evidence type="ECO:0000256" key="13">
    <source>
        <dbReference type="PIRSR" id="PIRSR602401-1"/>
    </source>
</evidence>
<evidence type="ECO:0000256" key="1">
    <source>
        <dbReference type="ARBA" id="ARBA00001971"/>
    </source>
</evidence>
<dbReference type="SUPFAM" id="SSF48264">
    <property type="entry name" value="Cytochrome P450"/>
    <property type="match status" value="1"/>
</dbReference>
<dbReference type="Gene3D" id="1.10.630.10">
    <property type="entry name" value="Cytochrome P450"/>
    <property type="match status" value="1"/>
</dbReference>
<feature type="transmembrane region" description="Helical" evidence="15">
    <location>
        <begin position="12"/>
        <end position="34"/>
    </location>
</feature>
<dbReference type="InterPro" id="IPR017972">
    <property type="entry name" value="Cyt_P450_CS"/>
</dbReference>
<reference evidence="16" key="1">
    <citation type="submission" date="2022-01" db="UniProtKB">
        <authorList>
            <consortium name="EnsemblMetazoa"/>
        </authorList>
    </citation>
    <scope>IDENTIFICATION</scope>
</reference>
<protein>
    <recommendedName>
        <fullName evidence="18">Cytochrome P450</fullName>
    </recommendedName>
</protein>
<organism evidence="16 17">
    <name type="scientific">Cimex lectularius</name>
    <name type="common">Bed bug</name>
    <name type="synonym">Acanthia lectularia</name>
    <dbReference type="NCBI Taxonomy" id="79782"/>
    <lineage>
        <taxon>Eukaryota</taxon>
        <taxon>Metazoa</taxon>
        <taxon>Ecdysozoa</taxon>
        <taxon>Arthropoda</taxon>
        <taxon>Hexapoda</taxon>
        <taxon>Insecta</taxon>
        <taxon>Pterygota</taxon>
        <taxon>Neoptera</taxon>
        <taxon>Paraneoptera</taxon>
        <taxon>Hemiptera</taxon>
        <taxon>Heteroptera</taxon>
        <taxon>Panheteroptera</taxon>
        <taxon>Cimicomorpha</taxon>
        <taxon>Cimicidae</taxon>
        <taxon>Cimex</taxon>
    </lineage>
</organism>
<sequence>MGSIVLFAFKFFGADFLTICLAFAATFGIVVYNWKRRRMVYLIGKIPGLPSVPLIGNTIEINVDHDEMFTRISSTRMLWGKSSGICKAWLGPYPYIFVSKASAAEAILSSSKHIEKSREYCYLHPWLGTGLLTSSGIKWQTRRKILTPTFHFRILEDFLGVFIEQSEILIKKLEAELTRESFNIFPYVTRCTLDIICETAMGRKVNAQSDSESAYVKAVYKMGTIVQKRQAKIWLQPEWAFRWSKLYSEHNCCLKVLHDFSNKVIQDKREDLARCSSESDIGYEENLGVKKRLAFLDLLLQAKENGAPLPDEDIREEVDTFMFEGHDTTSAAICWILFLLGCHPDIQDKVVEEMDAIFQKTDRRPTPNDLAEMKYLECCIKEALRLYPSVPIFARKINTDVDIGKYTIPKGTTAMIVAYQLHRDPSEFPDPEVFKPERFAMRDSSRHPYSYIPFSAGPRNCIGQKFAILEEKVVVSTVLRKYRVKAVDRRENLVLLGELVLRPKNGLYIAISPRD</sequence>
<dbReference type="PROSITE" id="PS00086">
    <property type="entry name" value="CYTOCHROME_P450"/>
    <property type="match status" value="1"/>
</dbReference>
<dbReference type="EnsemblMetazoa" id="XM_014394712.2">
    <property type="protein sequence ID" value="XP_014250198.1"/>
    <property type="gene ID" value="LOC106667061"/>
</dbReference>
<evidence type="ECO:0000256" key="11">
    <source>
        <dbReference type="ARBA" id="ARBA00023033"/>
    </source>
</evidence>
<dbReference type="RefSeq" id="XP_014250198.1">
    <property type="nucleotide sequence ID" value="XM_014394712.2"/>
</dbReference>
<dbReference type="PRINTS" id="PR00385">
    <property type="entry name" value="P450"/>
</dbReference>
<evidence type="ECO:0000256" key="2">
    <source>
        <dbReference type="ARBA" id="ARBA00004174"/>
    </source>
</evidence>
<evidence type="ECO:0000256" key="5">
    <source>
        <dbReference type="ARBA" id="ARBA00022617"/>
    </source>
</evidence>
<dbReference type="OMA" id="ASICIRC"/>
<evidence type="ECO:0000313" key="16">
    <source>
        <dbReference type="EnsemblMetazoa" id="XP_014250198.1"/>
    </source>
</evidence>
<evidence type="ECO:0000256" key="12">
    <source>
        <dbReference type="ARBA" id="ARBA00023136"/>
    </source>
</evidence>
<dbReference type="PANTHER" id="PTHR24291:SF189">
    <property type="entry name" value="CYTOCHROME P450 4C3-RELATED"/>
    <property type="match status" value="1"/>
</dbReference>
<dbReference type="PRINTS" id="PR00463">
    <property type="entry name" value="EP450I"/>
</dbReference>
<keyword evidence="17" id="KW-1185">Reference proteome</keyword>
<dbReference type="GO" id="GO:0016705">
    <property type="term" value="F:oxidoreductase activity, acting on paired donors, with incorporation or reduction of molecular oxygen"/>
    <property type="evidence" value="ECO:0007669"/>
    <property type="project" value="InterPro"/>
</dbReference>
<comment type="similarity">
    <text evidence="4 14">Belongs to the cytochrome P450 family.</text>
</comment>
<dbReference type="GO" id="GO:0020037">
    <property type="term" value="F:heme binding"/>
    <property type="evidence" value="ECO:0007669"/>
    <property type="project" value="InterPro"/>
</dbReference>
<dbReference type="Pfam" id="PF00067">
    <property type="entry name" value="p450"/>
    <property type="match status" value="1"/>
</dbReference>
<dbReference type="GO" id="GO:0005506">
    <property type="term" value="F:iron ion binding"/>
    <property type="evidence" value="ECO:0007669"/>
    <property type="project" value="InterPro"/>
</dbReference>
<dbReference type="CTD" id="43663"/>
<keyword evidence="12 15" id="KW-0472">Membrane</keyword>